<evidence type="ECO:0000256" key="6">
    <source>
        <dbReference type="ARBA" id="ARBA00023157"/>
    </source>
</evidence>
<accession>A0A9P0CF81</accession>
<dbReference type="PRINTS" id="PR00705">
    <property type="entry name" value="PAPAIN"/>
</dbReference>
<dbReference type="AlphaFoldDB" id="A0A9P0CF81"/>
<dbReference type="FunFam" id="3.90.70.10:FF:000006">
    <property type="entry name" value="Cathepsin S"/>
    <property type="match status" value="1"/>
</dbReference>
<keyword evidence="5" id="KW-0865">Zymogen</keyword>
<dbReference type="GO" id="GO:0006508">
    <property type="term" value="P:proteolysis"/>
    <property type="evidence" value="ECO:0007669"/>
    <property type="project" value="UniProtKB-KW"/>
</dbReference>
<feature type="domain" description="Cathepsin propeptide inhibitor" evidence="9">
    <location>
        <begin position="22"/>
        <end position="82"/>
    </location>
</feature>
<keyword evidence="2" id="KW-0645">Protease</keyword>
<dbReference type="InterPro" id="IPR038765">
    <property type="entry name" value="Papain-like_cys_pep_sf"/>
</dbReference>
<evidence type="ECO:0000313" key="10">
    <source>
        <dbReference type="EMBL" id="CAH1098968.1"/>
    </source>
</evidence>
<dbReference type="SUPFAM" id="SSF54001">
    <property type="entry name" value="Cysteine proteinases"/>
    <property type="match status" value="1"/>
</dbReference>
<dbReference type="PROSITE" id="PS00139">
    <property type="entry name" value="THIOL_PROTEASE_CYS"/>
    <property type="match status" value="1"/>
</dbReference>
<dbReference type="PROSITE" id="PS00639">
    <property type="entry name" value="THIOL_PROTEASE_HIS"/>
    <property type="match status" value="1"/>
</dbReference>
<dbReference type="OrthoDB" id="10253408at2759"/>
<dbReference type="GO" id="GO:0008234">
    <property type="term" value="F:cysteine-type peptidase activity"/>
    <property type="evidence" value="ECO:0007669"/>
    <property type="project" value="UniProtKB-KW"/>
</dbReference>
<evidence type="ECO:0000313" key="11">
    <source>
        <dbReference type="Proteomes" id="UP001153636"/>
    </source>
</evidence>
<evidence type="ECO:0000256" key="7">
    <source>
        <dbReference type="SAM" id="SignalP"/>
    </source>
</evidence>
<protein>
    <submittedName>
        <fullName evidence="10">Uncharacterized protein</fullName>
    </submittedName>
</protein>
<keyword evidence="3" id="KW-0378">Hydrolase</keyword>
<dbReference type="Pfam" id="PF00112">
    <property type="entry name" value="Peptidase_C1"/>
    <property type="match status" value="1"/>
</dbReference>
<comment type="similarity">
    <text evidence="1">Belongs to the peptidase C1 family.</text>
</comment>
<feature type="signal peptide" evidence="7">
    <location>
        <begin position="1"/>
        <end position="17"/>
    </location>
</feature>
<evidence type="ECO:0000259" key="8">
    <source>
        <dbReference type="SMART" id="SM00645"/>
    </source>
</evidence>
<dbReference type="InterPro" id="IPR039417">
    <property type="entry name" value="Peptidase_C1A_papain-like"/>
</dbReference>
<reference evidence="10" key="1">
    <citation type="submission" date="2022-01" db="EMBL/GenBank/DDBJ databases">
        <authorList>
            <person name="King R."/>
        </authorList>
    </citation>
    <scope>NUCLEOTIDE SEQUENCE</scope>
</reference>
<keyword evidence="7" id="KW-0732">Signal</keyword>
<evidence type="ECO:0000259" key="9">
    <source>
        <dbReference type="SMART" id="SM00848"/>
    </source>
</evidence>
<name>A0A9P0CF81_9CUCU</name>
<feature type="domain" description="Peptidase C1A papain C-terminal" evidence="8">
    <location>
        <begin position="111"/>
        <end position="324"/>
    </location>
</feature>
<dbReference type="InterPro" id="IPR000668">
    <property type="entry name" value="Peptidase_C1A_C"/>
</dbReference>
<feature type="chain" id="PRO_5040121162" evidence="7">
    <location>
        <begin position="18"/>
        <end position="325"/>
    </location>
</feature>
<evidence type="ECO:0000256" key="4">
    <source>
        <dbReference type="ARBA" id="ARBA00022807"/>
    </source>
</evidence>
<evidence type="ECO:0000256" key="1">
    <source>
        <dbReference type="ARBA" id="ARBA00008455"/>
    </source>
</evidence>
<dbReference type="InterPro" id="IPR025660">
    <property type="entry name" value="Pept_his_AS"/>
</dbReference>
<dbReference type="InterPro" id="IPR025661">
    <property type="entry name" value="Pept_asp_AS"/>
</dbReference>
<gene>
    <name evidence="10" type="ORF">PSYICH_LOCUS142</name>
</gene>
<keyword evidence="6" id="KW-1015">Disulfide bond</keyword>
<sequence>MRCSVSIFIAILATVSAFGEEWTHFKKNHGKFYRNSVEETYRFSVYQANLRRIEEHNVKFEQGLSTFRMGMNKFGDLTPEEFLERQTLSKMNIPSTYGTFENSEVEFDGDVPDAVDWREKGAVTEVKDQGDCGSCWAFSTTGAIEGAYFVKTGQLISLSEQNLVDCAEQCLGCDGCWTDVAMEYVEKNGIVKEGAYPYKAVESLSCLVNVSESVIKPKEHIFVRIGNEYKLKKAVARQPISVAINAEDYFQFYKSGVLDDVSCYSQKHTLNHAVLVVGYGTLDGLDYWLVKNSWGLSYGQDGYVMMSRNKYNQCGIATFALYPVF</sequence>
<dbReference type="InterPro" id="IPR013128">
    <property type="entry name" value="Peptidase_C1A"/>
</dbReference>
<evidence type="ECO:0000256" key="3">
    <source>
        <dbReference type="ARBA" id="ARBA00022801"/>
    </source>
</evidence>
<evidence type="ECO:0000256" key="5">
    <source>
        <dbReference type="ARBA" id="ARBA00023145"/>
    </source>
</evidence>
<dbReference type="Proteomes" id="UP001153636">
    <property type="component" value="Chromosome 1"/>
</dbReference>
<keyword evidence="11" id="KW-1185">Reference proteome</keyword>
<proteinExistence type="inferred from homology"/>
<dbReference type="PANTHER" id="PTHR12411">
    <property type="entry name" value="CYSTEINE PROTEASE FAMILY C1-RELATED"/>
    <property type="match status" value="1"/>
</dbReference>
<dbReference type="Pfam" id="PF08246">
    <property type="entry name" value="Inhibitor_I29"/>
    <property type="match status" value="1"/>
</dbReference>
<dbReference type="EMBL" id="OV651813">
    <property type="protein sequence ID" value="CAH1098968.1"/>
    <property type="molecule type" value="Genomic_DNA"/>
</dbReference>
<organism evidence="10 11">
    <name type="scientific">Psylliodes chrysocephalus</name>
    <dbReference type="NCBI Taxonomy" id="3402493"/>
    <lineage>
        <taxon>Eukaryota</taxon>
        <taxon>Metazoa</taxon>
        <taxon>Ecdysozoa</taxon>
        <taxon>Arthropoda</taxon>
        <taxon>Hexapoda</taxon>
        <taxon>Insecta</taxon>
        <taxon>Pterygota</taxon>
        <taxon>Neoptera</taxon>
        <taxon>Endopterygota</taxon>
        <taxon>Coleoptera</taxon>
        <taxon>Polyphaga</taxon>
        <taxon>Cucujiformia</taxon>
        <taxon>Chrysomeloidea</taxon>
        <taxon>Chrysomelidae</taxon>
        <taxon>Galerucinae</taxon>
        <taxon>Alticini</taxon>
        <taxon>Psylliodes</taxon>
    </lineage>
</organism>
<evidence type="ECO:0000256" key="2">
    <source>
        <dbReference type="ARBA" id="ARBA00022670"/>
    </source>
</evidence>
<keyword evidence="4" id="KW-0788">Thiol protease</keyword>
<dbReference type="Gene3D" id="3.90.70.10">
    <property type="entry name" value="Cysteine proteinases"/>
    <property type="match status" value="1"/>
</dbReference>
<dbReference type="PROSITE" id="PS00640">
    <property type="entry name" value="THIOL_PROTEASE_ASN"/>
    <property type="match status" value="1"/>
</dbReference>
<dbReference type="CDD" id="cd02248">
    <property type="entry name" value="Peptidase_C1A"/>
    <property type="match status" value="1"/>
</dbReference>
<dbReference type="SMART" id="SM00848">
    <property type="entry name" value="Inhibitor_I29"/>
    <property type="match status" value="1"/>
</dbReference>
<dbReference type="InterPro" id="IPR000169">
    <property type="entry name" value="Pept_cys_AS"/>
</dbReference>
<dbReference type="InterPro" id="IPR013201">
    <property type="entry name" value="Prot_inhib_I29"/>
</dbReference>
<dbReference type="SMART" id="SM00645">
    <property type="entry name" value="Pept_C1"/>
    <property type="match status" value="1"/>
</dbReference>